<evidence type="ECO:0000313" key="1">
    <source>
        <dbReference type="EMBL" id="QHI70295.1"/>
    </source>
</evidence>
<keyword evidence="2" id="KW-1185">Reference proteome</keyword>
<dbReference type="AlphaFoldDB" id="A0A6P1MGT4"/>
<gene>
    <name evidence="1" type="ORF">GT409_12870</name>
</gene>
<organism evidence="1 2">
    <name type="scientific">Tichowtungia aerotolerans</name>
    <dbReference type="NCBI Taxonomy" id="2697043"/>
    <lineage>
        <taxon>Bacteria</taxon>
        <taxon>Pseudomonadati</taxon>
        <taxon>Kiritimatiellota</taxon>
        <taxon>Tichowtungiia</taxon>
        <taxon>Tichowtungiales</taxon>
        <taxon>Tichowtungiaceae</taxon>
        <taxon>Tichowtungia</taxon>
    </lineage>
</organism>
<reference evidence="1 2" key="1">
    <citation type="submission" date="2020-01" db="EMBL/GenBank/DDBJ databases">
        <title>Ponticoccus aerotolerans gen. nov., sp. nov., an anaerobic bacterium and proposal of Ponticoccusceae fam. nov., Ponticoccusles ord. nov. and Ponticoccuse classis nov. in the phylum Kiritimatiellaeota.</title>
        <authorList>
            <person name="Zhou L.Y."/>
            <person name="Du Z.J."/>
        </authorList>
    </citation>
    <scope>NUCLEOTIDE SEQUENCE [LARGE SCALE GENOMIC DNA]</scope>
    <source>
        <strain evidence="1 2">S-5007</strain>
    </source>
</reference>
<dbReference type="KEGG" id="taer:GT409_12870"/>
<sequence>MKNQKKVHAKWLLMRERFHISDPFPPSKNRKERQIESILSDILKEEEPQDLLPEKMEEYWRIAAGSQIAKHTSPEGIQNATLIVNVDHPGWLTEVRRLPLQPILKKINQVRSLPEIHNIRFKLDPSLQTKRYRRS</sequence>
<proteinExistence type="predicted"/>
<dbReference type="Proteomes" id="UP000464954">
    <property type="component" value="Chromosome"/>
</dbReference>
<evidence type="ECO:0000313" key="2">
    <source>
        <dbReference type="Proteomes" id="UP000464954"/>
    </source>
</evidence>
<accession>A0A6P1MGT4</accession>
<protein>
    <submittedName>
        <fullName evidence="1">DUF721 domain-containing protein</fullName>
    </submittedName>
</protein>
<dbReference type="Pfam" id="PF05258">
    <property type="entry name" value="DciA"/>
    <property type="match status" value="1"/>
</dbReference>
<dbReference type="InterPro" id="IPR007922">
    <property type="entry name" value="DciA-like"/>
</dbReference>
<dbReference type="EMBL" id="CP047593">
    <property type="protein sequence ID" value="QHI70295.1"/>
    <property type="molecule type" value="Genomic_DNA"/>
</dbReference>
<dbReference type="RefSeq" id="WP_160629472.1">
    <property type="nucleotide sequence ID" value="NZ_CP047593.1"/>
</dbReference>
<name>A0A6P1MGT4_9BACT</name>